<organism evidence="2 3">
    <name type="scientific">Paenibacillus ginsengarvi</name>
    <dbReference type="NCBI Taxonomy" id="400777"/>
    <lineage>
        <taxon>Bacteria</taxon>
        <taxon>Bacillati</taxon>
        <taxon>Bacillota</taxon>
        <taxon>Bacilli</taxon>
        <taxon>Bacillales</taxon>
        <taxon>Paenibacillaceae</taxon>
        <taxon>Paenibacillus</taxon>
    </lineage>
</organism>
<gene>
    <name evidence="2" type="ORF">D7M11_21910</name>
</gene>
<evidence type="ECO:0000313" key="3">
    <source>
        <dbReference type="Proteomes" id="UP000282311"/>
    </source>
</evidence>
<feature type="transmembrane region" description="Helical" evidence="1">
    <location>
        <begin position="12"/>
        <end position="29"/>
    </location>
</feature>
<comment type="caution">
    <text evidence="2">The sequence shown here is derived from an EMBL/GenBank/DDBJ whole genome shotgun (WGS) entry which is preliminary data.</text>
</comment>
<keyword evidence="1" id="KW-0812">Transmembrane</keyword>
<dbReference type="AlphaFoldDB" id="A0A3B0C389"/>
<evidence type="ECO:0000313" key="2">
    <source>
        <dbReference type="EMBL" id="RKN79028.1"/>
    </source>
</evidence>
<dbReference type="EMBL" id="RBAH01000017">
    <property type="protein sequence ID" value="RKN79028.1"/>
    <property type="molecule type" value="Genomic_DNA"/>
</dbReference>
<keyword evidence="3" id="KW-1185">Reference proteome</keyword>
<feature type="transmembrane region" description="Helical" evidence="1">
    <location>
        <begin position="69"/>
        <end position="91"/>
    </location>
</feature>
<accession>A0A3B0C389</accession>
<reference evidence="2 3" key="1">
    <citation type="journal article" date="2007" name="Int. J. Syst. Evol. Microbiol.">
        <title>Paenibacillus ginsengarvi sp. nov., isolated from soil from ginseng cultivation.</title>
        <authorList>
            <person name="Yoon M.H."/>
            <person name="Ten L.N."/>
            <person name="Im W.T."/>
        </authorList>
    </citation>
    <scope>NUCLEOTIDE SEQUENCE [LARGE SCALE GENOMIC DNA]</scope>
    <source>
        <strain evidence="2 3">KCTC 13059</strain>
    </source>
</reference>
<dbReference type="Proteomes" id="UP000282311">
    <property type="component" value="Unassembled WGS sequence"/>
</dbReference>
<protein>
    <submittedName>
        <fullName evidence="2">Uncharacterized protein</fullName>
    </submittedName>
</protein>
<proteinExistence type="predicted"/>
<evidence type="ECO:0000256" key="1">
    <source>
        <dbReference type="SAM" id="Phobius"/>
    </source>
</evidence>
<sequence length="99" mass="11546">MTRIGNSILKWSTFSFCLYTLLTILAWFINDLGWKMGVTEGSYQIYANFISNAQFFFKMLLGVDDVINYNFRLLPFLMGAVVWILVAIIFCNRKNRAVR</sequence>
<name>A0A3B0C389_9BACL</name>
<keyword evidence="1" id="KW-1133">Transmembrane helix</keyword>
<keyword evidence="1" id="KW-0472">Membrane</keyword>